<evidence type="ECO:0000313" key="8">
    <source>
        <dbReference type="EMBL" id="TFK31071.1"/>
    </source>
</evidence>
<dbReference type="PROSITE" id="PS51882">
    <property type="entry name" value="G_ALPHA"/>
    <property type="match status" value="1"/>
</dbReference>
<dbReference type="PANTHER" id="PTHR10218:SF369">
    <property type="entry name" value="GUANINE NUCLEOTIDE-BINDING PROTEIN ALPHA-2 SUBUNIT"/>
    <property type="match status" value="1"/>
</dbReference>
<dbReference type="InterPro" id="IPR011025">
    <property type="entry name" value="GproteinA_insert"/>
</dbReference>
<accession>A0A5C3LQR3</accession>
<dbReference type="SUPFAM" id="SSF47895">
    <property type="entry name" value="Transducin (alpha subunit), insertion domain"/>
    <property type="match status" value="1"/>
</dbReference>
<dbReference type="Pfam" id="PF00503">
    <property type="entry name" value="G-alpha"/>
    <property type="match status" value="1"/>
</dbReference>
<dbReference type="GO" id="GO:0005834">
    <property type="term" value="C:heterotrimeric G-protein complex"/>
    <property type="evidence" value="ECO:0007669"/>
    <property type="project" value="TreeGrafter"/>
</dbReference>
<keyword evidence="5" id="KW-0807">Transducer</keyword>
<dbReference type="SUPFAM" id="SSF52540">
    <property type="entry name" value="P-loop containing nucleoside triphosphate hydrolases"/>
    <property type="match status" value="1"/>
</dbReference>
<dbReference type="AlphaFoldDB" id="A0A5C3LQR3"/>
<dbReference type="InterPro" id="IPR001019">
    <property type="entry name" value="Gprotein_alpha_su"/>
</dbReference>
<evidence type="ECO:0000256" key="4">
    <source>
        <dbReference type="ARBA" id="ARBA00023134"/>
    </source>
</evidence>
<dbReference type="PANTHER" id="PTHR10218">
    <property type="entry name" value="GTP-BINDING PROTEIN ALPHA SUBUNIT"/>
    <property type="match status" value="1"/>
</dbReference>
<sequence>MGGCVSTPDRPGIARSDAIDRQIQEHNKRFKRECKILLLGSGESGKSTIVKQMKIIHQGGFSMPELAEYRLIVYKNVLASAQAVILYMRKIGWECEGYDNRVSSHFSDWEGRGLWISMPMRGLFVAATGVLVVKDGVGLLVGTARFV</sequence>
<evidence type="ECO:0000256" key="2">
    <source>
        <dbReference type="ARBA" id="ARBA00022741"/>
    </source>
</evidence>
<dbReference type="GO" id="GO:0005525">
    <property type="term" value="F:GTP binding"/>
    <property type="evidence" value="ECO:0007669"/>
    <property type="project" value="UniProtKB-KW"/>
</dbReference>
<feature type="binding site" evidence="7">
    <location>
        <position position="47"/>
    </location>
    <ligand>
        <name>Mg(2+)</name>
        <dbReference type="ChEBI" id="CHEBI:18420"/>
    </ligand>
</feature>
<dbReference type="Gene3D" id="1.10.400.10">
    <property type="entry name" value="GI Alpha 1, domain 2-like"/>
    <property type="match status" value="1"/>
</dbReference>
<dbReference type="GO" id="GO:0003924">
    <property type="term" value="F:GTPase activity"/>
    <property type="evidence" value="ECO:0007669"/>
    <property type="project" value="InterPro"/>
</dbReference>
<dbReference type="InterPro" id="IPR027417">
    <property type="entry name" value="P-loop_NTPase"/>
</dbReference>
<dbReference type="Proteomes" id="UP000308652">
    <property type="component" value="Unassembled WGS sequence"/>
</dbReference>
<dbReference type="GO" id="GO:0046872">
    <property type="term" value="F:metal ion binding"/>
    <property type="evidence" value="ECO:0007669"/>
    <property type="project" value="UniProtKB-KW"/>
</dbReference>
<dbReference type="EMBL" id="ML213948">
    <property type="protein sequence ID" value="TFK31071.1"/>
    <property type="molecule type" value="Genomic_DNA"/>
</dbReference>
<reference evidence="8 9" key="1">
    <citation type="journal article" date="2019" name="Nat. Ecol. Evol.">
        <title>Megaphylogeny resolves global patterns of mushroom evolution.</title>
        <authorList>
            <person name="Varga T."/>
            <person name="Krizsan K."/>
            <person name="Foldi C."/>
            <person name="Dima B."/>
            <person name="Sanchez-Garcia M."/>
            <person name="Sanchez-Ramirez S."/>
            <person name="Szollosi G.J."/>
            <person name="Szarkandi J.G."/>
            <person name="Papp V."/>
            <person name="Albert L."/>
            <person name="Andreopoulos W."/>
            <person name="Angelini C."/>
            <person name="Antonin V."/>
            <person name="Barry K.W."/>
            <person name="Bougher N.L."/>
            <person name="Buchanan P."/>
            <person name="Buyck B."/>
            <person name="Bense V."/>
            <person name="Catcheside P."/>
            <person name="Chovatia M."/>
            <person name="Cooper J."/>
            <person name="Damon W."/>
            <person name="Desjardin D."/>
            <person name="Finy P."/>
            <person name="Geml J."/>
            <person name="Haridas S."/>
            <person name="Hughes K."/>
            <person name="Justo A."/>
            <person name="Karasinski D."/>
            <person name="Kautmanova I."/>
            <person name="Kiss B."/>
            <person name="Kocsube S."/>
            <person name="Kotiranta H."/>
            <person name="LaButti K.M."/>
            <person name="Lechner B.E."/>
            <person name="Liimatainen K."/>
            <person name="Lipzen A."/>
            <person name="Lukacs Z."/>
            <person name="Mihaltcheva S."/>
            <person name="Morgado L.N."/>
            <person name="Niskanen T."/>
            <person name="Noordeloos M.E."/>
            <person name="Ohm R.A."/>
            <person name="Ortiz-Santana B."/>
            <person name="Ovrebo C."/>
            <person name="Racz N."/>
            <person name="Riley R."/>
            <person name="Savchenko A."/>
            <person name="Shiryaev A."/>
            <person name="Soop K."/>
            <person name="Spirin V."/>
            <person name="Szebenyi C."/>
            <person name="Tomsovsky M."/>
            <person name="Tulloss R.E."/>
            <person name="Uehling J."/>
            <person name="Grigoriev I.V."/>
            <person name="Vagvolgyi C."/>
            <person name="Papp T."/>
            <person name="Martin F.M."/>
            <person name="Miettinen O."/>
            <person name="Hibbett D.S."/>
            <person name="Nagy L.G."/>
        </authorList>
    </citation>
    <scope>NUCLEOTIDE SEQUENCE [LARGE SCALE GENOMIC DNA]</scope>
    <source>
        <strain evidence="8 9">CBS 166.37</strain>
    </source>
</reference>
<keyword evidence="1 7" id="KW-0479">Metal-binding</keyword>
<keyword evidence="2 6" id="KW-0547">Nucleotide-binding</keyword>
<dbReference type="OrthoDB" id="5817230at2759"/>
<dbReference type="Gene3D" id="3.40.50.300">
    <property type="entry name" value="P-loop containing nucleotide triphosphate hydrolases"/>
    <property type="match status" value="1"/>
</dbReference>
<organism evidence="8 9">
    <name type="scientific">Crucibulum laeve</name>
    <dbReference type="NCBI Taxonomy" id="68775"/>
    <lineage>
        <taxon>Eukaryota</taxon>
        <taxon>Fungi</taxon>
        <taxon>Dikarya</taxon>
        <taxon>Basidiomycota</taxon>
        <taxon>Agaricomycotina</taxon>
        <taxon>Agaricomycetes</taxon>
        <taxon>Agaricomycetidae</taxon>
        <taxon>Agaricales</taxon>
        <taxon>Agaricineae</taxon>
        <taxon>Nidulariaceae</taxon>
        <taxon>Crucibulum</taxon>
    </lineage>
</organism>
<proteinExistence type="predicted"/>
<keyword evidence="9" id="KW-1185">Reference proteome</keyword>
<dbReference type="GO" id="GO:0007189">
    <property type="term" value="P:adenylate cyclase-activating G protein-coupled receptor signaling pathway"/>
    <property type="evidence" value="ECO:0007669"/>
    <property type="project" value="TreeGrafter"/>
</dbReference>
<evidence type="ECO:0000313" key="9">
    <source>
        <dbReference type="Proteomes" id="UP000308652"/>
    </source>
</evidence>
<evidence type="ECO:0000256" key="6">
    <source>
        <dbReference type="PIRSR" id="PIRSR601019-1"/>
    </source>
</evidence>
<dbReference type="FunFam" id="3.40.50.300:FF:000692">
    <property type="entry name" value="Guanine nucleotide-binding protein subunit alpha"/>
    <property type="match status" value="1"/>
</dbReference>
<keyword evidence="3 7" id="KW-0460">Magnesium</keyword>
<dbReference type="GO" id="GO:0001664">
    <property type="term" value="F:G protein-coupled receptor binding"/>
    <property type="evidence" value="ECO:0007669"/>
    <property type="project" value="TreeGrafter"/>
</dbReference>
<dbReference type="GO" id="GO:0031683">
    <property type="term" value="F:G-protein beta/gamma-subunit complex binding"/>
    <property type="evidence" value="ECO:0007669"/>
    <property type="project" value="InterPro"/>
</dbReference>
<dbReference type="SMART" id="SM00275">
    <property type="entry name" value="G_alpha"/>
    <property type="match status" value="1"/>
</dbReference>
<dbReference type="GO" id="GO:0005737">
    <property type="term" value="C:cytoplasm"/>
    <property type="evidence" value="ECO:0007669"/>
    <property type="project" value="TreeGrafter"/>
</dbReference>
<feature type="binding site" evidence="6">
    <location>
        <begin position="43"/>
        <end position="48"/>
    </location>
    <ligand>
        <name>GTP</name>
        <dbReference type="ChEBI" id="CHEBI:37565"/>
    </ligand>
</feature>
<gene>
    <name evidence="8" type="ORF">BDQ12DRAFT_660795</name>
</gene>
<name>A0A5C3LQR3_9AGAR</name>
<evidence type="ECO:0000256" key="7">
    <source>
        <dbReference type="PIRSR" id="PIRSR601019-2"/>
    </source>
</evidence>
<keyword evidence="4 6" id="KW-0342">GTP-binding</keyword>
<evidence type="ECO:0000256" key="5">
    <source>
        <dbReference type="ARBA" id="ARBA00023224"/>
    </source>
</evidence>
<evidence type="ECO:0000256" key="1">
    <source>
        <dbReference type="ARBA" id="ARBA00022723"/>
    </source>
</evidence>
<evidence type="ECO:0000256" key="3">
    <source>
        <dbReference type="ARBA" id="ARBA00022842"/>
    </source>
</evidence>
<dbReference type="STRING" id="68775.A0A5C3LQR3"/>
<protein>
    <submittedName>
        <fullName evidence="8">G-protein alpha subunit-domain-containing protein</fullName>
    </submittedName>
</protein>